<keyword evidence="3" id="KW-1185">Reference proteome</keyword>
<evidence type="ECO:0008006" key="4">
    <source>
        <dbReference type="Google" id="ProtNLM"/>
    </source>
</evidence>
<feature type="signal peptide" evidence="1">
    <location>
        <begin position="1"/>
        <end position="27"/>
    </location>
</feature>
<gene>
    <name evidence="2" type="ORF">Cch01nite_09700</name>
</gene>
<accession>A0A919NYY9</accession>
<evidence type="ECO:0000313" key="2">
    <source>
        <dbReference type="EMBL" id="GIG20246.1"/>
    </source>
</evidence>
<organism evidence="2 3">
    <name type="scientific">Cellulomonas chitinilytica</name>
    <dbReference type="NCBI Taxonomy" id="398759"/>
    <lineage>
        <taxon>Bacteria</taxon>
        <taxon>Bacillati</taxon>
        <taxon>Actinomycetota</taxon>
        <taxon>Actinomycetes</taxon>
        <taxon>Micrococcales</taxon>
        <taxon>Cellulomonadaceae</taxon>
        <taxon>Cellulomonas</taxon>
    </lineage>
</organism>
<dbReference type="Proteomes" id="UP000632740">
    <property type="component" value="Unassembled WGS sequence"/>
</dbReference>
<dbReference type="Gene3D" id="3.30.505.20">
    <property type="match status" value="1"/>
</dbReference>
<dbReference type="EMBL" id="BONK01000003">
    <property type="protein sequence ID" value="GIG20246.1"/>
    <property type="molecule type" value="Genomic_DNA"/>
</dbReference>
<sequence>MRRSTWTVVVTAAAATVLAGGAALASADDDPASPITGDALTHASEVALRSTGGGTVTGTEVGDEDSYYEVEVTLADGHQVDVQLDEQFAVVATTADHEGSGDD</sequence>
<keyword evidence="1" id="KW-0732">Signal</keyword>
<reference evidence="2" key="1">
    <citation type="submission" date="2021-01" db="EMBL/GenBank/DDBJ databases">
        <title>Whole genome shotgun sequence of Cellulomonas chitinilytica NBRC 110799.</title>
        <authorList>
            <person name="Komaki H."/>
            <person name="Tamura T."/>
        </authorList>
    </citation>
    <scope>NUCLEOTIDE SEQUENCE</scope>
    <source>
        <strain evidence="2">NBRC 110799</strain>
    </source>
</reference>
<evidence type="ECO:0000313" key="3">
    <source>
        <dbReference type="Proteomes" id="UP000632740"/>
    </source>
</evidence>
<comment type="caution">
    <text evidence="2">The sequence shown here is derived from an EMBL/GenBank/DDBJ whole genome shotgun (WGS) entry which is preliminary data.</text>
</comment>
<name>A0A919NYY9_9CELL</name>
<protein>
    <recommendedName>
        <fullName evidence="4">PepSY domain-containing protein</fullName>
    </recommendedName>
</protein>
<proteinExistence type="predicted"/>
<dbReference type="RefSeq" id="WP_203749370.1">
    <property type="nucleotide sequence ID" value="NZ_BONK01000003.1"/>
</dbReference>
<evidence type="ECO:0000256" key="1">
    <source>
        <dbReference type="SAM" id="SignalP"/>
    </source>
</evidence>
<dbReference type="AlphaFoldDB" id="A0A919NYY9"/>
<feature type="chain" id="PRO_5039395004" description="PepSY domain-containing protein" evidence="1">
    <location>
        <begin position="28"/>
        <end position="103"/>
    </location>
</feature>